<dbReference type="Proteomes" id="UP000800093">
    <property type="component" value="Unassembled WGS sequence"/>
</dbReference>
<dbReference type="GO" id="GO:0046854">
    <property type="term" value="P:phosphatidylinositol phosphate biosynthetic process"/>
    <property type="evidence" value="ECO:0007669"/>
    <property type="project" value="InterPro"/>
</dbReference>
<dbReference type="GO" id="GO:0046872">
    <property type="term" value="F:metal ion binding"/>
    <property type="evidence" value="ECO:0007669"/>
    <property type="project" value="UniProtKB-KW"/>
</dbReference>
<dbReference type="InterPro" id="IPR000760">
    <property type="entry name" value="Inositol_monophosphatase-like"/>
</dbReference>
<evidence type="ECO:0000256" key="10">
    <source>
        <dbReference type="PIRSR" id="PIRSR600760-2"/>
    </source>
</evidence>
<evidence type="ECO:0000256" key="7">
    <source>
        <dbReference type="ARBA" id="ARBA00044466"/>
    </source>
</evidence>
<feature type="binding site" evidence="10">
    <location>
        <position position="192"/>
    </location>
    <ligand>
        <name>Mg(2+)</name>
        <dbReference type="ChEBI" id="CHEBI:18420"/>
        <label>1</label>
        <note>catalytic</note>
    </ligand>
</feature>
<comment type="catalytic activity">
    <reaction evidence="9">
        <text>3'-phosphoadenylyl sulfate + H2O = adenosine 5'-phosphosulfate + phosphate</text>
        <dbReference type="Rhea" id="RHEA:77639"/>
        <dbReference type="ChEBI" id="CHEBI:15377"/>
        <dbReference type="ChEBI" id="CHEBI:43474"/>
        <dbReference type="ChEBI" id="CHEBI:58243"/>
        <dbReference type="ChEBI" id="CHEBI:58339"/>
        <dbReference type="EC" id="3.1.3.7"/>
    </reaction>
    <physiologicalReaction direction="left-to-right" evidence="9">
        <dbReference type="Rhea" id="RHEA:77640"/>
    </physiologicalReaction>
</comment>
<dbReference type="InterPro" id="IPR020583">
    <property type="entry name" value="Inositol_monoP_metal-BS"/>
</dbReference>
<dbReference type="InterPro" id="IPR020550">
    <property type="entry name" value="Inositol_monophosphatase_CS"/>
</dbReference>
<comment type="catalytic activity">
    <reaction evidence="8">
        <text>adenosine 3',5'-bisphosphate + H2O = AMP + phosphate</text>
        <dbReference type="Rhea" id="RHEA:10040"/>
        <dbReference type="ChEBI" id="CHEBI:15377"/>
        <dbReference type="ChEBI" id="CHEBI:43474"/>
        <dbReference type="ChEBI" id="CHEBI:58343"/>
        <dbReference type="ChEBI" id="CHEBI:456215"/>
        <dbReference type="EC" id="3.1.3.7"/>
    </reaction>
    <physiologicalReaction direction="left-to-right" evidence="8">
        <dbReference type="Rhea" id="RHEA:10041"/>
    </physiologicalReaction>
</comment>
<comment type="catalytic activity">
    <reaction evidence="7">
        <text>adenosine 2',5'-bisphosphate + H2O = AMP + phosphate</text>
        <dbReference type="Rhea" id="RHEA:77643"/>
        <dbReference type="ChEBI" id="CHEBI:15377"/>
        <dbReference type="ChEBI" id="CHEBI:43474"/>
        <dbReference type="ChEBI" id="CHEBI:194156"/>
        <dbReference type="ChEBI" id="CHEBI:456215"/>
        <dbReference type="EC" id="3.1.3.7"/>
    </reaction>
    <physiologicalReaction direction="left-to-right" evidence="7">
        <dbReference type="Rhea" id="RHEA:77644"/>
    </physiologicalReaction>
</comment>
<keyword evidence="6 10" id="KW-0460">Magnesium</keyword>
<dbReference type="EMBL" id="ML986637">
    <property type="protein sequence ID" value="KAF2262687.1"/>
    <property type="molecule type" value="Genomic_DNA"/>
</dbReference>
<dbReference type="NCBIfam" id="TIGR01330">
    <property type="entry name" value="bisphos_HAL2"/>
    <property type="match status" value="1"/>
</dbReference>
<keyword evidence="12" id="KW-1185">Reference proteome</keyword>
<feature type="binding site" evidence="10">
    <location>
        <position position="125"/>
    </location>
    <ligand>
        <name>Mg(2+)</name>
        <dbReference type="ChEBI" id="CHEBI:18420"/>
        <label>1</label>
        <note>catalytic</note>
    </ligand>
</feature>
<keyword evidence="5" id="KW-0378">Hydrolase</keyword>
<evidence type="ECO:0000256" key="1">
    <source>
        <dbReference type="ARBA" id="ARBA00001946"/>
    </source>
</evidence>
<dbReference type="FunFam" id="3.40.190.80:FF:000003">
    <property type="entry name" value="PAP-specific phosphatase HAL2-like"/>
    <property type="match status" value="1"/>
</dbReference>
<gene>
    <name evidence="11" type="ORF">CC78DRAFT_534563</name>
</gene>
<dbReference type="GO" id="GO:0000103">
    <property type="term" value="P:sulfate assimilation"/>
    <property type="evidence" value="ECO:0007669"/>
    <property type="project" value="TreeGrafter"/>
</dbReference>
<dbReference type="InterPro" id="IPR006239">
    <property type="entry name" value="DPNP"/>
</dbReference>
<keyword evidence="4 10" id="KW-0479">Metal-binding</keyword>
<dbReference type="GO" id="GO:0008441">
    <property type="term" value="F:3'(2'),5'-bisphosphate nucleotidase activity"/>
    <property type="evidence" value="ECO:0007669"/>
    <property type="project" value="UniProtKB-EC"/>
</dbReference>
<evidence type="ECO:0000256" key="3">
    <source>
        <dbReference type="ARBA" id="ARBA00012633"/>
    </source>
</evidence>
<comment type="similarity">
    <text evidence="2">Belongs to the inositol monophosphatase superfamily.</text>
</comment>
<dbReference type="PROSITE" id="PS00629">
    <property type="entry name" value="IMP_1"/>
    <property type="match status" value="1"/>
</dbReference>
<comment type="cofactor">
    <cofactor evidence="1 10">
        <name>Mg(2+)</name>
        <dbReference type="ChEBI" id="CHEBI:18420"/>
    </cofactor>
</comment>
<evidence type="ECO:0000256" key="6">
    <source>
        <dbReference type="ARBA" id="ARBA00022842"/>
    </source>
</evidence>
<accession>A0A9P4K4Y7</accession>
<evidence type="ECO:0000313" key="11">
    <source>
        <dbReference type="EMBL" id="KAF2262687.1"/>
    </source>
</evidence>
<evidence type="ECO:0000313" key="12">
    <source>
        <dbReference type="Proteomes" id="UP000800093"/>
    </source>
</evidence>
<evidence type="ECO:0000256" key="2">
    <source>
        <dbReference type="ARBA" id="ARBA00009759"/>
    </source>
</evidence>
<organism evidence="11 12">
    <name type="scientific">Lojkania enalia</name>
    <dbReference type="NCBI Taxonomy" id="147567"/>
    <lineage>
        <taxon>Eukaryota</taxon>
        <taxon>Fungi</taxon>
        <taxon>Dikarya</taxon>
        <taxon>Ascomycota</taxon>
        <taxon>Pezizomycotina</taxon>
        <taxon>Dothideomycetes</taxon>
        <taxon>Pleosporomycetidae</taxon>
        <taxon>Pleosporales</taxon>
        <taxon>Pleosporales incertae sedis</taxon>
        <taxon>Lojkania</taxon>
    </lineage>
</organism>
<feature type="binding site" evidence="10">
    <location>
        <position position="193"/>
    </location>
    <ligand>
        <name>Mg(2+)</name>
        <dbReference type="ChEBI" id="CHEBI:18420"/>
        <label>1</label>
        <note>catalytic</note>
    </ligand>
</feature>
<evidence type="ECO:0000256" key="9">
    <source>
        <dbReference type="ARBA" id="ARBA00044484"/>
    </source>
</evidence>
<feature type="binding site" evidence="10">
    <location>
        <position position="351"/>
    </location>
    <ligand>
        <name>Mg(2+)</name>
        <dbReference type="ChEBI" id="CHEBI:18420"/>
        <label>1</label>
        <note>catalytic</note>
    </ligand>
</feature>
<dbReference type="PANTHER" id="PTHR43200:SF6">
    <property type="entry name" value="3'(2'),5'-BISPHOSPHATE NUCLEOTIDASE"/>
    <property type="match status" value="1"/>
</dbReference>
<dbReference type="AlphaFoldDB" id="A0A9P4K4Y7"/>
<dbReference type="PANTHER" id="PTHR43200">
    <property type="entry name" value="PHOSPHATASE"/>
    <property type="match status" value="1"/>
</dbReference>
<evidence type="ECO:0000256" key="5">
    <source>
        <dbReference type="ARBA" id="ARBA00022801"/>
    </source>
</evidence>
<reference evidence="12" key="1">
    <citation type="journal article" date="2020" name="Stud. Mycol.">
        <title>101 Dothideomycetes genomes: A test case for predicting lifestyles and emergence of pathogens.</title>
        <authorList>
            <person name="Haridas S."/>
            <person name="Albert R."/>
            <person name="Binder M."/>
            <person name="Bloem J."/>
            <person name="LaButti K."/>
            <person name="Salamov A."/>
            <person name="Andreopoulos B."/>
            <person name="Baker S."/>
            <person name="Barry K."/>
            <person name="Bills G."/>
            <person name="Bluhm B."/>
            <person name="Cannon C."/>
            <person name="Castanera R."/>
            <person name="Culley D."/>
            <person name="Daum C."/>
            <person name="Ezra D."/>
            <person name="Gonzalez J."/>
            <person name="Henrissat B."/>
            <person name="Kuo A."/>
            <person name="Liang C."/>
            <person name="Lipzen A."/>
            <person name="Lutzoni F."/>
            <person name="Magnuson J."/>
            <person name="Mondo S."/>
            <person name="Nolan M."/>
            <person name="Ohm R."/>
            <person name="Pangilinan J."/>
            <person name="Park H.-J."/>
            <person name="Ramirez L."/>
            <person name="Alfaro M."/>
            <person name="Sun H."/>
            <person name="Tritt A."/>
            <person name="Yoshinaga Y."/>
            <person name="Zwiers L.-H."/>
            <person name="Turgeon B."/>
            <person name="Goodwin S."/>
            <person name="Spatafora J."/>
            <person name="Crous P."/>
            <person name="Grigoriev I."/>
        </authorList>
    </citation>
    <scope>NUCLEOTIDE SEQUENCE [LARGE SCALE GENOMIC DNA]</scope>
    <source>
        <strain evidence="12">CBS 304.66</strain>
    </source>
</reference>
<evidence type="ECO:0000256" key="4">
    <source>
        <dbReference type="ARBA" id="ARBA00022723"/>
    </source>
</evidence>
<dbReference type="InterPro" id="IPR051090">
    <property type="entry name" value="Inositol_monoP_superfamily"/>
</dbReference>
<protein>
    <recommendedName>
        <fullName evidence="3">3'(2'),5'-bisphosphate nucleotidase</fullName>
        <ecNumber evidence="3">3.1.3.7</ecNumber>
    </recommendedName>
</protein>
<dbReference type="OrthoDB" id="411145at2759"/>
<dbReference type="PROSITE" id="PS00630">
    <property type="entry name" value="IMP_2"/>
    <property type="match status" value="1"/>
</dbReference>
<dbReference type="FunFam" id="3.30.540.10:FF:000015">
    <property type="entry name" value="3',5'-bisphosphate nucleotidase"/>
    <property type="match status" value="1"/>
</dbReference>
<sequence length="411" mass="43733">MTTPLPQFRKYLLLTLITLALSLLPISSVLSRTLPRLYQIKSHLYPALQTRTFSSRAMAYEKELEIAALAVQRATLLTKSVYHSHSKGTLSKSDSSPVTIGDFGAQALIISSIKHAFPNDEVVGEEDADDLRADSSLRDLVWKLVQAAKLEDAAAEEKIGGPIKSVEAMLDAIDSGRSAGGRKGRIWALDPIDGTKGFLRGGQYAVCLALMVGGIPTVGVIGTPNLPVDDQAPLDAKIGENADDSEGKGVLFSAVRGEGATSRPLSKGGLEPGKSINMKPLDDTTQATFCESVEAGHSSHSDNAAIASKLGITKPSVRMDSQAKYCSIARGAGDLYLRLPVSKSYEEKIWDHAAGVVIVQEAGGEISDAWGKPLDFGIGRTLKENKGIIAAPKAVFPMVIEAVKEVLNAKQ</sequence>
<comment type="caution">
    <text evidence="11">The sequence shown here is derived from an EMBL/GenBank/DDBJ whole genome shotgun (WGS) entry which is preliminary data.</text>
</comment>
<dbReference type="SUPFAM" id="SSF56655">
    <property type="entry name" value="Carbohydrate phosphatase"/>
    <property type="match status" value="1"/>
</dbReference>
<dbReference type="CDD" id="cd01517">
    <property type="entry name" value="PAP_phosphatase"/>
    <property type="match status" value="1"/>
</dbReference>
<evidence type="ECO:0000256" key="8">
    <source>
        <dbReference type="ARBA" id="ARBA00044479"/>
    </source>
</evidence>
<feature type="binding site" evidence="10">
    <location>
        <position position="190"/>
    </location>
    <ligand>
        <name>Mg(2+)</name>
        <dbReference type="ChEBI" id="CHEBI:18420"/>
        <label>1</label>
        <note>catalytic</note>
    </ligand>
</feature>
<dbReference type="Gene3D" id="3.40.190.80">
    <property type="match status" value="1"/>
</dbReference>
<name>A0A9P4K4Y7_9PLEO</name>
<dbReference type="GO" id="GO:0016078">
    <property type="term" value="P:tRNA decay"/>
    <property type="evidence" value="ECO:0007669"/>
    <property type="project" value="UniProtKB-ARBA"/>
</dbReference>
<dbReference type="Pfam" id="PF00459">
    <property type="entry name" value="Inositol_P"/>
    <property type="match status" value="1"/>
</dbReference>
<dbReference type="Gene3D" id="3.30.540.10">
    <property type="entry name" value="Fructose-1,6-Bisphosphatase, subunit A, domain 1"/>
    <property type="match status" value="1"/>
</dbReference>
<dbReference type="EC" id="3.1.3.7" evidence="3"/>
<proteinExistence type="inferred from homology"/>